<keyword evidence="1" id="KW-0175">Coiled coil</keyword>
<gene>
    <name evidence="3" type="ORF">ARMOST_12455</name>
</gene>
<dbReference type="AlphaFoldDB" id="A0A284RJZ7"/>
<dbReference type="OrthoDB" id="6105938at2759"/>
<feature type="coiled-coil region" evidence="1">
    <location>
        <begin position="111"/>
        <end position="175"/>
    </location>
</feature>
<organism evidence="3 4">
    <name type="scientific">Armillaria ostoyae</name>
    <name type="common">Armillaria root rot fungus</name>
    <dbReference type="NCBI Taxonomy" id="47428"/>
    <lineage>
        <taxon>Eukaryota</taxon>
        <taxon>Fungi</taxon>
        <taxon>Dikarya</taxon>
        <taxon>Basidiomycota</taxon>
        <taxon>Agaricomycotina</taxon>
        <taxon>Agaricomycetes</taxon>
        <taxon>Agaricomycetidae</taxon>
        <taxon>Agaricales</taxon>
        <taxon>Marasmiineae</taxon>
        <taxon>Physalacriaceae</taxon>
        <taxon>Armillaria</taxon>
    </lineage>
</organism>
<evidence type="ECO:0000256" key="1">
    <source>
        <dbReference type="SAM" id="Coils"/>
    </source>
</evidence>
<evidence type="ECO:0000313" key="3">
    <source>
        <dbReference type="EMBL" id="SJL09079.1"/>
    </source>
</evidence>
<feature type="region of interest" description="Disordered" evidence="2">
    <location>
        <begin position="178"/>
        <end position="291"/>
    </location>
</feature>
<dbReference type="Proteomes" id="UP000219338">
    <property type="component" value="Unassembled WGS sequence"/>
</dbReference>
<protein>
    <submittedName>
        <fullName evidence="3">Uncharacterized protein</fullName>
    </submittedName>
</protein>
<evidence type="ECO:0000256" key="2">
    <source>
        <dbReference type="SAM" id="MobiDB-lite"/>
    </source>
</evidence>
<evidence type="ECO:0000313" key="4">
    <source>
        <dbReference type="Proteomes" id="UP000219338"/>
    </source>
</evidence>
<feature type="compositionally biased region" description="Basic and acidic residues" evidence="2">
    <location>
        <begin position="228"/>
        <end position="243"/>
    </location>
</feature>
<name>A0A284RJZ7_ARMOS</name>
<accession>A0A284RJZ7</accession>
<dbReference type="STRING" id="47428.A0A284RJZ7"/>
<dbReference type="EMBL" id="FUEG01000010">
    <property type="protein sequence ID" value="SJL09079.1"/>
    <property type="molecule type" value="Genomic_DNA"/>
</dbReference>
<reference evidence="4" key="1">
    <citation type="journal article" date="2017" name="Nat. Ecol. Evol.">
        <title>Genome expansion and lineage-specific genetic innovations in the forest pathogenic fungi Armillaria.</title>
        <authorList>
            <person name="Sipos G."/>
            <person name="Prasanna A.N."/>
            <person name="Walter M.C."/>
            <person name="O'Connor E."/>
            <person name="Balint B."/>
            <person name="Krizsan K."/>
            <person name="Kiss B."/>
            <person name="Hess J."/>
            <person name="Varga T."/>
            <person name="Slot J."/>
            <person name="Riley R."/>
            <person name="Boka B."/>
            <person name="Rigling D."/>
            <person name="Barry K."/>
            <person name="Lee J."/>
            <person name="Mihaltcheva S."/>
            <person name="LaButti K."/>
            <person name="Lipzen A."/>
            <person name="Waldron R."/>
            <person name="Moloney N.M."/>
            <person name="Sperisen C."/>
            <person name="Kredics L."/>
            <person name="Vagvoelgyi C."/>
            <person name="Patrignani A."/>
            <person name="Fitzpatrick D."/>
            <person name="Nagy I."/>
            <person name="Doyle S."/>
            <person name="Anderson J.B."/>
            <person name="Grigoriev I.V."/>
            <person name="Gueldener U."/>
            <person name="Muensterkoetter M."/>
            <person name="Nagy L.G."/>
        </authorList>
    </citation>
    <scope>NUCLEOTIDE SEQUENCE [LARGE SCALE GENOMIC DNA]</scope>
    <source>
        <strain evidence="4">C18/9</strain>
    </source>
</reference>
<feature type="compositionally biased region" description="Basic and acidic residues" evidence="2">
    <location>
        <begin position="259"/>
        <end position="283"/>
    </location>
</feature>
<sequence length="291" mass="33275">MSATSCLLTEQTWRLTRFRVDMYSAELYRCLMSIPTHARICPFCRKSFDVQGIRRLHLAPVEETDKDRETALLERFLLAVDSEDPSELEGIVAEVDAWLEQGKGSLVLEKARNLLTRHQQLKVHRKQYRKEIKSLEQTVQQLEETRMGGSTVGELRELRRRAKQDRLLIEGLQEQLYGPRSSNKGKAKEMWTPLPTPPDILPYDHLAQTSKGGAGGSWNPPPTPSDRLPFDDPPRNNKGKAKEPWNPLPTPPDMSPFDDLARMLRDALEHDEATAGKHRDGQTADHLILRW</sequence>
<proteinExistence type="predicted"/>
<keyword evidence="4" id="KW-1185">Reference proteome</keyword>